<organism evidence="1 2">
    <name type="scientific">Rheinheimera tilapiae</name>
    <dbReference type="NCBI Taxonomy" id="875043"/>
    <lineage>
        <taxon>Bacteria</taxon>
        <taxon>Pseudomonadati</taxon>
        <taxon>Pseudomonadota</taxon>
        <taxon>Gammaproteobacteria</taxon>
        <taxon>Chromatiales</taxon>
        <taxon>Chromatiaceae</taxon>
        <taxon>Rheinheimera</taxon>
    </lineage>
</organism>
<protein>
    <submittedName>
        <fullName evidence="1">Uncharacterized protein</fullName>
    </submittedName>
</protein>
<keyword evidence="2" id="KW-1185">Reference proteome</keyword>
<reference evidence="1 2" key="1">
    <citation type="submission" date="2024-09" db="EMBL/GenBank/DDBJ databases">
        <authorList>
            <person name="Sun Q."/>
            <person name="Mori K."/>
        </authorList>
    </citation>
    <scope>NUCLEOTIDE SEQUENCE [LARGE SCALE GENOMIC DNA]</scope>
    <source>
        <strain evidence="1 2">KCTC 23315</strain>
    </source>
</reference>
<sequence>MQPDVERFARHATPFARPMLWHVFKLGRAGGAQNEKLAAHEIKCFLGIVEK</sequence>
<gene>
    <name evidence="1" type="ORF">ACFFJP_12840</name>
</gene>
<evidence type="ECO:0000313" key="2">
    <source>
        <dbReference type="Proteomes" id="UP001589813"/>
    </source>
</evidence>
<accession>A0ABV6BE72</accession>
<dbReference type="Proteomes" id="UP001589813">
    <property type="component" value="Unassembled WGS sequence"/>
</dbReference>
<evidence type="ECO:0000313" key="1">
    <source>
        <dbReference type="EMBL" id="MFC0049175.1"/>
    </source>
</evidence>
<proteinExistence type="predicted"/>
<comment type="caution">
    <text evidence="1">The sequence shown here is derived from an EMBL/GenBank/DDBJ whole genome shotgun (WGS) entry which is preliminary data.</text>
</comment>
<dbReference type="EMBL" id="JBHLXP010000003">
    <property type="protein sequence ID" value="MFC0049175.1"/>
    <property type="molecule type" value="Genomic_DNA"/>
</dbReference>
<name>A0ABV6BE72_9GAMM</name>
<dbReference type="RefSeq" id="WP_377244539.1">
    <property type="nucleotide sequence ID" value="NZ_JBHLXP010000003.1"/>
</dbReference>